<accession>A0AAX6NEM3</accession>
<gene>
    <name evidence="1" type="ORF">O0Q50_23280</name>
</gene>
<dbReference type="EMBL" id="JAPTGD010000002">
    <property type="protein sequence ID" value="MDU9694110.1"/>
    <property type="molecule type" value="Genomic_DNA"/>
</dbReference>
<proteinExistence type="predicted"/>
<protein>
    <submittedName>
        <fullName evidence="1">Uncharacterized protein</fullName>
    </submittedName>
</protein>
<sequence length="57" mass="6672">MKKMQYDNTEVVVISSKPSSERKRYTADYMEKVGQSSKKVLKALEEIQEKHPNKRAK</sequence>
<organism evidence="1 2">
    <name type="scientific">Priestia aryabhattai</name>
    <name type="common">Bacillus aryabhattai</name>
    <dbReference type="NCBI Taxonomy" id="412384"/>
    <lineage>
        <taxon>Bacteria</taxon>
        <taxon>Bacillati</taxon>
        <taxon>Bacillota</taxon>
        <taxon>Bacilli</taxon>
        <taxon>Bacillales</taxon>
        <taxon>Bacillaceae</taxon>
        <taxon>Priestia</taxon>
    </lineage>
</organism>
<reference evidence="1" key="2">
    <citation type="submission" date="2022-12" db="EMBL/GenBank/DDBJ databases">
        <authorList>
            <person name="Dechsakulwatana C."/>
            <person name="Rungsihiranrut A."/>
            <person name="Muangchinda C."/>
            <person name="Ningthoujam R."/>
            <person name="Klankeo P."/>
            <person name="Pinyakong O."/>
        </authorList>
    </citation>
    <scope>NUCLEOTIDE SEQUENCE</scope>
    <source>
        <strain evidence="1">TL01-2</strain>
    </source>
</reference>
<reference evidence="1" key="1">
    <citation type="journal article" date="2022" name="J Environ Chem Eng">
        <title>Biodegradation of petroleum oil using a constructed nonpathogenic and heavy metal-tolerant bacterial consortium isolated from marine sponges.</title>
        <authorList>
            <person name="Dechsakulwatana C."/>
            <person name="Rungsihiranrut A."/>
            <person name="Muangchinda C."/>
            <person name="Ningthoujam R."/>
            <person name="Klankeo P."/>
            <person name="Pinyakong O."/>
        </authorList>
    </citation>
    <scope>NUCLEOTIDE SEQUENCE</scope>
    <source>
        <strain evidence="1">TL01-2</strain>
    </source>
</reference>
<evidence type="ECO:0000313" key="2">
    <source>
        <dbReference type="Proteomes" id="UP001269400"/>
    </source>
</evidence>
<evidence type="ECO:0000313" key="1">
    <source>
        <dbReference type="EMBL" id="MDU9694110.1"/>
    </source>
</evidence>
<name>A0AAX6NEM3_PRIAR</name>
<comment type="caution">
    <text evidence="1">The sequence shown here is derived from an EMBL/GenBank/DDBJ whole genome shotgun (WGS) entry which is preliminary data.</text>
</comment>
<dbReference type="RefSeq" id="WP_316911323.1">
    <property type="nucleotide sequence ID" value="NZ_JAPTGD010000002.1"/>
</dbReference>
<dbReference type="Proteomes" id="UP001269400">
    <property type="component" value="Unassembled WGS sequence"/>
</dbReference>
<dbReference type="AlphaFoldDB" id="A0AAX6NEM3"/>